<accession>A0A8S4N253</accession>
<comment type="caution">
    <text evidence="2">The sequence shown here is derived from an EMBL/GenBank/DDBJ whole genome shotgun (WGS) entry which is preliminary data.</text>
</comment>
<organism evidence="2 3">
    <name type="scientific">Owenia fusiformis</name>
    <name type="common">Polychaete worm</name>
    <dbReference type="NCBI Taxonomy" id="6347"/>
    <lineage>
        <taxon>Eukaryota</taxon>
        <taxon>Metazoa</taxon>
        <taxon>Spiralia</taxon>
        <taxon>Lophotrochozoa</taxon>
        <taxon>Annelida</taxon>
        <taxon>Polychaeta</taxon>
        <taxon>Sedentaria</taxon>
        <taxon>Canalipalpata</taxon>
        <taxon>Sabellida</taxon>
        <taxon>Oweniida</taxon>
        <taxon>Oweniidae</taxon>
        <taxon>Owenia</taxon>
    </lineage>
</organism>
<evidence type="ECO:0000256" key="1">
    <source>
        <dbReference type="SAM" id="SignalP"/>
    </source>
</evidence>
<feature type="signal peptide" evidence="1">
    <location>
        <begin position="1"/>
        <end position="16"/>
    </location>
</feature>
<dbReference type="Proteomes" id="UP000749559">
    <property type="component" value="Unassembled WGS sequence"/>
</dbReference>
<dbReference type="InterPro" id="IPR013320">
    <property type="entry name" value="ConA-like_dom_sf"/>
</dbReference>
<proteinExistence type="predicted"/>
<protein>
    <submittedName>
        <fullName evidence="2">Uncharacterized protein</fullName>
    </submittedName>
</protein>
<sequence>MLRGWILCLLVAFAYTEDEHNIRKRQAPDFIDFVYNILDGMPLSSCFQCPWIQSTIDCCHFLPLGGPEWQTTRCSPGLAWNPDVCNCDYPENVPLCNPGRDCISLQEPGVPLQTPTPAPSCPLNLAEDECCLPRVGQFYKKINLTHYRINNGLIQGCPPGQEFSEFDCCCEGHAVLPNPCKFWTFDRKVGEEYIDIKQQTYGQSIRAEIGIGVDDEGKGLHMNPNTMMTIPFFAGAHLGKKFSIAIWVKSDSNNIGSAVISNGNRLNDPTVLLIMVGNSIAGGIATQDEEFMDALDLPLTSMGGDGWHFVAMVYNDPILSFYIDDQPAIQYRNGGPILSNYCQLNIGGVLFPELNVDNLGICDFDWTEAQVAEFQSTKNIPTDQQFTVRG</sequence>
<gene>
    <name evidence="2" type="ORF">OFUS_LOCUS2507</name>
</gene>
<evidence type="ECO:0000313" key="2">
    <source>
        <dbReference type="EMBL" id="CAH1775168.1"/>
    </source>
</evidence>
<keyword evidence="3" id="KW-1185">Reference proteome</keyword>
<name>A0A8S4N253_OWEFU</name>
<dbReference type="AlphaFoldDB" id="A0A8S4N253"/>
<dbReference type="OrthoDB" id="6327740at2759"/>
<keyword evidence="1" id="KW-0732">Signal</keyword>
<dbReference type="EMBL" id="CAIIXF020000001">
    <property type="protein sequence ID" value="CAH1775168.1"/>
    <property type="molecule type" value="Genomic_DNA"/>
</dbReference>
<reference evidence="2" key="1">
    <citation type="submission" date="2022-03" db="EMBL/GenBank/DDBJ databases">
        <authorList>
            <person name="Martin C."/>
        </authorList>
    </citation>
    <scope>NUCLEOTIDE SEQUENCE</scope>
</reference>
<evidence type="ECO:0000313" key="3">
    <source>
        <dbReference type="Proteomes" id="UP000749559"/>
    </source>
</evidence>
<feature type="chain" id="PRO_5035943301" evidence="1">
    <location>
        <begin position="17"/>
        <end position="390"/>
    </location>
</feature>
<dbReference type="Gene3D" id="2.60.120.200">
    <property type="match status" value="1"/>
</dbReference>
<dbReference type="SUPFAM" id="SSF49899">
    <property type="entry name" value="Concanavalin A-like lectins/glucanases"/>
    <property type="match status" value="1"/>
</dbReference>